<proteinExistence type="predicted"/>
<gene>
    <name evidence="2" type="ORF">BD324DRAFT_654202</name>
</gene>
<evidence type="ECO:0000313" key="2">
    <source>
        <dbReference type="EMBL" id="ORX33370.1"/>
    </source>
</evidence>
<dbReference type="GeneID" id="33560575"/>
<dbReference type="RefSeq" id="XP_021867709.1">
    <property type="nucleotide sequence ID" value="XM_022018766.1"/>
</dbReference>
<reference evidence="2 3" key="1">
    <citation type="submission" date="2017-03" db="EMBL/GenBank/DDBJ databases">
        <title>Widespread Adenine N6-methylation of Active Genes in Fungi.</title>
        <authorList>
            <consortium name="DOE Joint Genome Institute"/>
            <person name="Mondo S.J."/>
            <person name="Dannebaum R.O."/>
            <person name="Kuo R.C."/>
            <person name="Louie K.B."/>
            <person name="Bewick A.J."/>
            <person name="Labutti K."/>
            <person name="Haridas S."/>
            <person name="Kuo A."/>
            <person name="Salamov A."/>
            <person name="Ahrendt S.R."/>
            <person name="Lau R."/>
            <person name="Bowen B.P."/>
            <person name="Lipzen A."/>
            <person name="Sullivan W."/>
            <person name="Andreopoulos W.B."/>
            <person name="Clum A."/>
            <person name="Lindquist E."/>
            <person name="Daum C."/>
            <person name="Northen T.R."/>
            <person name="Ramamoorthy G."/>
            <person name="Schmitz R.J."/>
            <person name="Gryganskyi A."/>
            <person name="Culley D."/>
            <person name="Magnuson J."/>
            <person name="James T.Y."/>
            <person name="O'Malley M.A."/>
            <person name="Stajich J.E."/>
            <person name="Spatafora J.W."/>
            <person name="Visel A."/>
            <person name="Grigoriev I.V."/>
        </authorList>
    </citation>
    <scope>NUCLEOTIDE SEQUENCE [LARGE SCALE GENOMIC DNA]</scope>
    <source>
        <strain evidence="2 3">NRRL Y-17943</strain>
    </source>
</reference>
<feature type="compositionally biased region" description="Basic and acidic residues" evidence="1">
    <location>
        <begin position="312"/>
        <end position="323"/>
    </location>
</feature>
<dbReference type="AlphaFoldDB" id="A0A1Y1U5R8"/>
<feature type="region of interest" description="Disordered" evidence="1">
    <location>
        <begin position="1"/>
        <end position="38"/>
    </location>
</feature>
<feature type="region of interest" description="Disordered" evidence="1">
    <location>
        <begin position="122"/>
        <end position="187"/>
    </location>
</feature>
<feature type="compositionally biased region" description="Low complexity" evidence="1">
    <location>
        <begin position="211"/>
        <end position="234"/>
    </location>
</feature>
<comment type="caution">
    <text evidence="2">The sequence shown here is derived from an EMBL/GenBank/DDBJ whole genome shotgun (WGS) entry which is preliminary data.</text>
</comment>
<feature type="region of interest" description="Disordered" evidence="1">
    <location>
        <begin position="312"/>
        <end position="352"/>
    </location>
</feature>
<organism evidence="2 3">
    <name type="scientific">Kockovaella imperatae</name>
    <dbReference type="NCBI Taxonomy" id="4999"/>
    <lineage>
        <taxon>Eukaryota</taxon>
        <taxon>Fungi</taxon>
        <taxon>Dikarya</taxon>
        <taxon>Basidiomycota</taxon>
        <taxon>Agaricomycotina</taxon>
        <taxon>Tremellomycetes</taxon>
        <taxon>Tremellales</taxon>
        <taxon>Cuniculitremaceae</taxon>
        <taxon>Kockovaella</taxon>
    </lineage>
</organism>
<feature type="compositionally biased region" description="Basic and acidic residues" evidence="1">
    <location>
        <begin position="156"/>
        <end position="175"/>
    </location>
</feature>
<feature type="compositionally biased region" description="Basic residues" evidence="1">
    <location>
        <begin position="133"/>
        <end position="145"/>
    </location>
</feature>
<feature type="compositionally biased region" description="Basic and acidic residues" evidence="1">
    <location>
        <begin position="239"/>
        <end position="248"/>
    </location>
</feature>
<name>A0A1Y1U5R8_9TREE</name>
<accession>A0A1Y1U5R8</accession>
<protein>
    <submittedName>
        <fullName evidence="2">Uncharacterized protein</fullName>
    </submittedName>
</protein>
<dbReference type="EMBL" id="NBSH01000023">
    <property type="protein sequence ID" value="ORX33370.1"/>
    <property type="molecule type" value="Genomic_DNA"/>
</dbReference>
<feature type="region of interest" description="Disordered" evidence="1">
    <location>
        <begin position="211"/>
        <end position="248"/>
    </location>
</feature>
<evidence type="ECO:0000313" key="3">
    <source>
        <dbReference type="Proteomes" id="UP000193218"/>
    </source>
</evidence>
<dbReference type="InParanoid" id="A0A1Y1U5R8"/>
<keyword evidence="3" id="KW-1185">Reference proteome</keyword>
<sequence>MTPPSLSFVLHQSRPSPCPTGTPPTDTDPDQTTDSVPDYLADDADLKTKALIKNLFREYEDKLTGLNSEFKIVLQQEGLRGDVAEDIVRDLMESGEKLLKDRYSELFVIQVDQARSRKRIRATGDEGSVHQIVRSKRRSTGHYSHRQSLEESYQETPEKAHEADTREATSVEKPRRPSRRSMASSFRSNISIDEDLELDDMGMSFQLSSHAASSSASTSTASRSSSSSTLASRSIQESKSNKERKEAGAERIDELLKALLYLLRGFLGEHEEYSRGRNQALTIAKVYSEACDVNGFVESILKSGLKKYRDSGNDLNRLDDSYRNKKKPVQHRTTYRGGRAGTGSHRSSISRD</sequence>
<evidence type="ECO:0000256" key="1">
    <source>
        <dbReference type="SAM" id="MobiDB-lite"/>
    </source>
</evidence>
<feature type="compositionally biased region" description="Basic residues" evidence="1">
    <location>
        <begin position="324"/>
        <end position="334"/>
    </location>
</feature>
<dbReference type="Proteomes" id="UP000193218">
    <property type="component" value="Unassembled WGS sequence"/>
</dbReference>